<evidence type="ECO:0000259" key="1">
    <source>
        <dbReference type="PROSITE" id="PS51186"/>
    </source>
</evidence>
<evidence type="ECO:0000313" key="3">
    <source>
        <dbReference type="Proteomes" id="UP000279673"/>
    </source>
</evidence>
<dbReference type="SUPFAM" id="SSF55729">
    <property type="entry name" value="Acyl-CoA N-acyltransferases (Nat)"/>
    <property type="match status" value="1"/>
</dbReference>
<dbReference type="RefSeq" id="WP_121531533.1">
    <property type="nucleotide sequence ID" value="NZ_RCHI01000003.1"/>
</dbReference>
<dbReference type="Gene3D" id="3.40.630.30">
    <property type="match status" value="1"/>
</dbReference>
<name>A0A421BUI6_9RHOB</name>
<dbReference type="InterPro" id="IPR000182">
    <property type="entry name" value="GNAT_dom"/>
</dbReference>
<dbReference type="Pfam" id="PF13302">
    <property type="entry name" value="Acetyltransf_3"/>
    <property type="match status" value="1"/>
</dbReference>
<gene>
    <name evidence="2" type="ORF">DYS74_05035</name>
</gene>
<sequence length="166" mass="18312">MIMIPTLTTSRLTLRPMRAADWPQYHQLMASDRSIYMGGPFSTAVAWGMFCADHAQWSLFGCGALMIENTTSGECLGQVGINSGPLFPEFELGWMVYPQAEGHGFAYEAAAALRAWSLDVGHIETLVSYIDPANRRSARLAERLGAVLDADARRPDPSDLVYRHFG</sequence>
<accession>A0A421BUI6</accession>
<reference evidence="2 3" key="1">
    <citation type="submission" date="2018-10" db="EMBL/GenBank/DDBJ databases">
        <title>Rhodobacter sp . BO-81.</title>
        <authorList>
            <person name="Im W.T."/>
        </authorList>
    </citation>
    <scope>NUCLEOTIDE SEQUENCE [LARGE SCALE GENOMIC DNA]</scope>
    <source>
        <strain evidence="2 3">BO-81</strain>
    </source>
</reference>
<organism evidence="2 3">
    <name type="scientific">Paenirhodobacter hankyongi</name>
    <dbReference type="NCBI Taxonomy" id="2294033"/>
    <lineage>
        <taxon>Bacteria</taxon>
        <taxon>Pseudomonadati</taxon>
        <taxon>Pseudomonadota</taxon>
        <taxon>Alphaproteobacteria</taxon>
        <taxon>Rhodobacterales</taxon>
        <taxon>Rhodobacter group</taxon>
        <taxon>Paenirhodobacter</taxon>
    </lineage>
</organism>
<keyword evidence="3" id="KW-1185">Reference proteome</keyword>
<dbReference type="PROSITE" id="PS51186">
    <property type="entry name" value="GNAT"/>
    <property type="match status" value="1"/>
</dbReference>
<dbReference type="PANTHER" id="PTHR43792:SF1">
    <property type="entry name" value="N-ACETYLTRANSFERASE DOMAIN-CONTAINING PROTEIN"/>
    <property type="match status" value="1"/>
</dbReference>
<dbReference type="GO" id="GO:0016747">
    <property type="term" value="F:acyltransferase activity, transferring groups other than amino-acyl groups"/>
    <property type="evidence" value="ECO:0007669"/>
    <property type="project" value="InterPro"/>
</dbReference>
<dbReference type="InterPro" id="IPR016181">
    <property type="entry name" value="Acyl_CoA_acyltransferase"/>
</dbReference>
<dbReference type="Proteomes" id="UP000279673">
    <property type="component" value="Unassembled WGS sequence"/>
</dbReference>
<evidence type="ECO:0000313" key="2">
    <source>
        <dbReference type="EMBL" id="RLL71972.1"/>
    </source>
</evidence>
<feature type="domain" description="N-acetyltransferase" evidence="1">
    <location>
        <begin position="12"/>
        <end position="166"/>
    </location>
</feature>
<dbReference type="EMBL" id="RCHI01000003">
    <property type="protein sequence ID" value="RLL71972.1"/>
    <property type="molecule type" value="Genomic_DNA"/>
</dbReference>
<protein>
    <submittedName>
        <fullName evidence="2">N-acetyltransferase</fullName>
    </submittedName>
</protein>
<dbReference type="InterPro" id="IPR051531">
    <property type="entry name" value="N-acetyltransferase"/>
</dbReference>
<proteinExistence type="predicted"/>
<dbReference type="AlphaFoldDB" id="A0A421BUI6"/>
<dbReference type="PANTHER" id="PTHR43792">
    <property type="entry name" value="GNAT FAMILY, PUTATIVE (AFU_ORTHOLOGUE AFUA_3G00765)-RELATED-RELATED"/>
    <property type="match status" value="1"/>
</dbReference>
<comment type="caution">
    <text evidence="2">The sequence shown here is derived from an EMBL/GenBank/DDBJ whole genome shotgun (WGS) entry which is preliminary data.</text>
</comment>
<keyword evidence="2" id="KW-0808">Transferase</keyword>